<name>A0A5B7EWT7_PORTR</name>
<organism evidence="1 2">
    <name type="scientific">Portunus trituberculatus</name>
    <name type="common">Swimming crab</name>
    <name type="synonym">Neptunus trituberculatus</name>
    <dbReference type="NCBI Taxonomy" id="210409"/>
    <lineage>
        <taxon>Eukaryota</taxon>
        <taxon>Metazoa</taxon>
        <taxon>Ecdysozoa</taxon>
        <taxon>Arthropoda</taxon>
        <taxon>Crustacea</taxon>
        <taxon>Multicrustacea</taxon>
        <taxon>Malacostraca</taxon>
        <taxon>Eumalacostraca</taxon>
        <taxon>Eucarida</taxon>
        <taxon>Decapoda</taxon>
        <taxon>Pleocyemata</taxon>
        <taxon>Brachyura</taxon>
        <taxon>Eubrachyura</taxon>
        <taxon>Portunoidea</taxon>
        <taxon>Portunidae</taxon>
        <taxon>Portuninae</taxon>
        <taxon>Portunus</taxon>
    </lineage>
</organism>
<comment type="caution">
    <text evidence="1">The sequence shown here is derived from an EMBL/GenBank/DDBJ whole genome shotgun (WGS) entry which is preliminary data.</text>
</comment>
<proteinExistence type="predicted"/>
<dbReference type="Proteomes" id="UP000324222">
    <property type="component" value="Unassembled WGS sequence"/>
</dbReference>
<dbReference type="EMBL" id="VSRR010003839">
    <property type="protein sequence ID" value="MPC37636.1"/>
    <property type="molecule type" value="Genomic_DNA"/>
</dbReference>
<sequence length="104" mass="11226">MLSAWWQERRAAGEFLEVERFGGKQRRVERCCLVGGAEIKVGLEFRRSGLSLGGVRRPGGVVSGGVAAPVWCGGERRYAVSLGCITGKAGGTVKEKERNDMKTV</sequence>
<dbReference type="AlphaFoldDB" id="A0A5B7EWT7"/>
<protein>
    <submittedName>
        <fullName evidence="1">Uncharacterized protein</fullName>
    </submittedName>
</protein>
<reference evidence="1 2" key="1">
    <citation type="submission" date="2019-05" db="EMBL/GenBank/DDBJ databases">
        <title>Another draft genome of Portunus trituberculatus and its Hox gene families provides insights of decapod evolution.</title>
        <authorList>
            <person name="Jeong J.-H."/>
            <person name="Song I."/>
            <person name="Kim S."/>
            <person name="Choi T."/>
            <person name="Kim D."/>
            <person name="Ryu S."/>
            <person name="Kim W."/>
        </authorList>
    </citation>
    <scope>NUCLEOTIDE SEQUENCE [LARGE SCALE GENOMIC DNA]</scope>
    <source>
        <tissue evidence="1">Muscle</tissue>
    </source>
</reference>
<keyword evidence="2" id="KW-1185">Reference proteome</keyword>
<evidence type="ECO:0000313" key="2">
    <source>
        <dbReference type="Proteomes" id="UP000324222"/>
    </source>
</evidence>
<evidence type="ECO:0000313" key="1">
    <source>
        <dbReference type="EMBL" id="MPC37636.1"/>
    </source>
</evidence>
<accession>A0A5B7EWT7</accession>
<gene>
    <name evidence="1" type="ORF">E2C01_031124</name>
</gene>